<dbReference type="InterPro" id="IPR036439">
    <property type="entry name" value="Dockerin_dom_sf"/>
</dbReference>
<dbReference type="InterPro" id="IPR050836">
    <property type="entry name" value="SDS22/Internalin_LRR"/>
</dbReference>
<keyword evidence="2" id="KW-0677">Repeat</keyword>
<dbReference type="EMBL" id="VOHW01000002">
    <property type="protein sequence ID" value="TWV63409.1"/>
    <property type="molecule type" value="Genomic_DNA"/>
</dbReference>
<dbReference type="Gene3D" id="1.10.1330.10">
    <property type="entry name" value="Dockerin domain"/>
    <property type="match status" value="1"/>
</dbReference>
<organism evidence="3 4">
    <name type="scientific">Parabacteroides distasonis</name>
    <dbReference type="NCBI Taxonomy" id="823"/>
    <lineage>
        <taxon>Bacteria</taxon>
        <taxon>Pseudomonadati</taxon>
        <taxon>Bacteroidota</taxon>
        <taxon>Bacteroidia</taxon>
        <taxon>Bacteroidales</taxon>
        <taxon>Tannerellaceae</taxon>
        <taxon>Parabacteroides</taxon>
    </lineage>
</organism>
<dbReference type="PANTHER" id="PTHR46652:SF3">
    <property type="entry name" value="LEUCINE-RICH REPEAT-CONTAINING PROTEIN 9"/>
    <property type="match status" value="1"/>
</dbReference>
<comment type="caution">
    <text evidence="3">The sequence shown here is derived from an EMBL/GenBank/DDBJ whole genome shotgun (WGS) entry which is preliminary data.</text>
</comment>
<dbReference type="GO" id="GO:0000272">
    <property type="term" value="P:polysaccharide catabolic process"/>
    <property type="evidence" value="ECO:0007669"/>
    <property type="project" value="InterPro"/>
</dbReference>
<sequence length="1511" mass="166918">MKTILRGISMRLSLIAMVLCLCAAWPGHGLAWGMAGSASLAGMTPGAPQSQAEGEVRFTSTLDPVAYCFIYEWNPVATWSLNFNIENFTKGMAIRVQLVNTANPDGVEFRFEDSEPAQTLDNGGFWIPDEKLTDYGYSVGLRLQMNSSKGCEAGYTVKVYSSQDISTAALASTGQTIRFMLSDKAPAMGELSRTSGDLNEDIPFAINVTKAGFLQGQHAKMKIYLNGPSEGLTLSGQNLSKETGLYNEPIYVLDIPSFSATQFTLMAHATEEWNGTVQVDICDADGNRVGYGSQAPFAFPTNNSQDDIAALKAIAEANPLNSDLQNFISSKDYLKDRTQSDGYNVGVTWNAESPSRVKSFFIKDYRTHTVSDMKDIGSLSGLEDLRLTGTRLKSLDLSALTKLRQLNMDDNDSLTWFTVKLPSPLPEYFNLYGSTRVIAGTPVDDYNAYAAKGEEIDLSAYATVGGVKSIYTWFLNDRTTGKRTEATMPMVSGKEGAFVFSGKPGEYYICEITNSNYDNWRMYTPQIKVARNSDSYSPADIAGLKKLAADNPNITQLREFVDSKGWERENWNSYQDVISTDWNTDDVGRLTHLLIQLDWNSKDTISQLDLSAFTELKYFECERYMNIEKLDVSKNTKLEHLHIYSRNLASLDLSKCPELQYFRFGTRSIVEGRYQNTKLATLNLTGCSKLTELYLEHSPLASLDISSFKQLSRLEIEYCPNLKLQGFDKATSLTYLALPHTEQFADLVKNLPAFIRHLYLQNTEYELPSAQVGKNLESLGLPGYVESLDLAQYPNLSNLNADGSLLRYSTVKNYRQINYEGWGRITLTSPSHPGDPYWFENGDTIDLSSEAVIDGIETVFLWVNAKYRTEEKEALKPVPNRPGVFVLNSKEEKYGDYYCKLMNPKFCEITEINVRSGWQIETSRIHVETTVPQVFAESDVATLARIVDASNNKALSEWWSSDAWKTNEGSLYAQAVWNDENPRRLIHLYMYEMGESFTKKVDLAALDKLEILSLTGNRVEELTLPKNNTVLRSLMLGGNYSLKSLIVSEYPSLEYLDVSSTDLTALDLSKNKNLKELFLNWTMLDGVENSASASGLAAQLTAYGLPIPTTRIDLADFPALMSFNADGSCLEFANVENPRQLEAAFGVVRLPVGEVRPGGFVAYGETIDLSSQKMVGTSASRFTWVFDGDTIDHTDSRYTITEDLTPNYQIAGLVTNPLFPGWTVQYDAWVYTCDGDANLDMLVNVQDVTATVSYILRDKDNMIPNFGFAEADVNYNNNVEIADVIGIVNLIHGKPVTKASALRSEAEVPVQMELDADNFLTMNSQVPVAGIYLELVGAIDEIPLLGDAAKFLQASSLNGDTLRVIGYSLDGRTIPSGKSRILRMPAGVTLVGASFSDAKANSLRSGGDAIVTSNAPIEAISQLAAVSNYPNPFRGSTTFRYQLTEAAESVTIHVFSANGALAAVLNGLPGEVGDNQYSATLTLPAGVYYYRLTAKTGHGVKASNTNIFICK</sequence>
<gene>
    <name evidence="3" type="ORF">FSA05_04560</name>
</gene>
<dbReference type="Proteomes" id="UP000315827">
    <property type="component" value="Unassembled WGS sequence"/>
</dbReference>
<dbReference type="InterPro" id="IPR032675">
    <property type="entry name" value="LRR_dom_sf"/>
</dbReference>
<dbReference type="SUPFAM" id="SSF52058">
    <property type="entry name" value="L domain-like"/>
    <property type="match status" value="2"/>
</dbReference>
<dbReference type="PANTHER" id="PTHR46652">
    <property type="entry name" value="LEUCINE-RICH REPEAT AND IQ DOMAIN-CONTAINING PROTEIN 1-RELATED"/>
    <property type="match status" value="1"/>
</dbReference>
<evidence type="ECO:0000313" key="3">
    <source>
        <dbReference type="EMBL" id="TWV63409.1"/>
    </source>
</evidence>
<dbReference type="InterPro" id="IPR026444">
    <property type="entry name" value="Secre_tail"/>
</dbReference>
<evidence type="ECO:0000256" key="2">
    <source>
        <dbReference type="ARBA" id="ARBA00022737"/>
    </source>
</evidence>
<evidence type="ECO:0000256" key="1">
    <source>
        <dbReference type="ARBA" id="ARBA00022614"/>
    </source>
</evidence>
<keyword evidence="1" id="KW-0433">Leucine-rich repeat</keyword>
<accession>A0A5C6KLN6</accession>
<dbReference type="Gene3D" id="3.80.10.10">
    <property type="entry name" value="Ribonuclease Inhibitor"/>
    <property type="match status" value="3"/>
</dbReference>
<name>A0A5C6KLN6_PARDI</name>
<protein>
    <submittedName>
        <fullName evidence="3">T9SS type A sorting domain-containing protein</fullName>
    </submittedName>
</protein>
<evidence type="ECO:0000313" key="4">
    <source>
        <dbReference type="Proteomes" id="UP000315827"/>
    </source>
</evidence>
<proteinExistence type="predicted"/>
<dbReference type="NCBIfam" id="TIGR04183">
    <property type="entry name" value="Por_Secre_tail"/>
    <property type="match status" value="1"/>
</dbReference>
<reference evidence="3 4" key="1">
    <citation type="submission" date="2019-07" db="EMBL/GenBank/DDBJ databases">
        <title>Genome sequencing of Parabacteroides distasonis iSURF_7.</title>
        <authorList>
            <person name="Degefu H.N."/>
            <person name="Ruoff K.L."/>
            <person name="Price C.E."/>
            <person name="Valls R.A."/>
            <person name="O'Toole G.A."/>
        </authorList>
    </citation>
    <scope>NUCLEOTIDE SEQUENCE [LARGE SCALE GENOMIC DNA]</scope>
    <source>
        <strain evidence="3 4">CFPLTA003_1B</strain>
    </source>
</reference>
<dbReference type="RefSeq" id="WP_146374935.1">
    <property type="nucleotide sequence ID" value="NZ_VOHW01000002.1"/>
</dbReference>
<dbReference type="SUPFAM" id="SSF63446">
    <property type="entry name" value="Type I dockerin domain"/>
    <property type="match status" value="1"/>
</dbReference>